<accession>A0ABY5SDQ5</accession>
<evidence type="ECO:0000313" key="4">
    <source>
        <dbReference type="EMBL" id="UVI32087.1"/>
    </source>
</evidence>
<name>A0ABY5SDQ5_9BACL</name>
<gene>
    <name evidence="4" type="ORF">L1F29_09820</name>
</gene>
<dbReference type="Proteomes" id="UP001057877">
    <property type="component" value="Chromosome"/>
</dbReference>
<dbReference type="InterPro" id="IPR020287">
    <property type="entry name" value="Tail_sheath_C"/>
</dbReference>
<sequence>MALPSISIVFKTLASQGIQQGQVGKVVLALKDASVTTGVVEHRLFGITEIPTTLSTSNKDLIKLAFQGTPKEVGLVVIAESAVYYTAALDYAESIRFNVFAIPGIVEADIATVGTWVKDQFDNKGKKFLAVLPSHEGDHPAIVNFDTDDIKVGETAYTVTQYSARIAGLLAGLPLTVAPTYQVLSDVTDIPRIKKADADTAIDEGKLILWHDGEKVKIASGVTSYITVTGDRGEDWKKIKLVRIYNKIYDDIRTTIENFYIGRVQNSYANKLSLVASIRSYFNELENQEILDTGKNSIDIDVDAQRNYLNSIGTNTSGWTEGQIREANTRDKVFLQANIRALDGMENFTINIYT</sequence>
<evidence type="ECO:0000313" key="5">
    <source>
        <dbReference type="Proteomes" id="UP001057877"/>
    </source>
</evidence>
<dbReference type="Pfam" id="PF04984">
    <property type="entry name" value="Phage_sheath_1"/>
    <property type="match status" value="1"/>
</dbReference>
<proteinExistence type="inferred from homology"/>
<dbReference type="Pfam" id="PF17482">
    <property type="entry name" value="Phage_sheath_1C"/>
    <property type="match status" value="1"/>
</dbReference>
<dbReference type="InterPro" id="IPR035089">
    <property type="entry name" value="Phage_sheath_subtilisin"/>
</dbReference>
<feature type="domain" description="Tail sheath protein C-terminal" evidence="3">
    <location>
        <begin position="233"/>
        <end position="353"/>
    </location>
</feature>
<dbReference type="RefSeq" id="WP_258388147.1">
    <property type="nucleotide sequence ID" value="NZ_CP091430.1"/>
</dbReference>
<evidence type="ECO:0000256" key="1">
    <source>
        <dbReference type="ARBA" id="ARBA00008005"/>
    </source>
</evidence>
<comment type="similarity">
    <text evidence="1">Belongs to the myoviridae tail sheath protein family.</text>
</comment>
<evidence type="ECO:0000259" key="3">
    <source>
        <dbReference type="Pfam" id="PF17482"/>
    </source>
</evidence>
<organism evidence="4 5">
    <name type="scientific">Paenibacillus spongiae</name>
    <dbReference type="NCBI Taxonomy" id="2909671"/>
    <lineage>
        <taxon>Bacteria</taxon>
        <taxon>Bacillati</taxon>
        <taxon>Bacillota</taxon>
        <taxon>Bacilli</taxon>
        <taxon>Bacillales</taxon>
        <taxon>Paenibacillaceae</taxon>
        <taxon>Paenibacillus</taxon>
    </lineage>
</organism>
<dbReference type="EMBL" id="CP091430">
    <property type="protein sequence ID" value="UVI32087.1"/>
    <property type="molecule type" value="Genomic_DNA"/>
</dbReference>
<reference evidence="4" key="1">
    <citation type="submission" date="2022-01" db="EMBL/GenBank/DDBJ databases">
        <title>Paenibacillus spongiae sp. nov., isolated from marine sponge.</title>
        <authorList>
            <person name="Li Z."/>
            <person name="Zhang M."/>
        </authorList>
    </citation>
    <scope>NUCLEOTIDE SEQUENCE</scope>
    <source>
        <strain evidence="4">PHS-Z3</strain>
    </source>
</reference>
<protein>
    <submittedName>
        <fullName evidence="4">Phage tail sheath subtilisin-like domain-containing protein</fullName>
    </submittedName>
</protein>
<dbReference type="Gene3D" id="3.30.1370.220">
    <property type="match status" value="1"/>
</dbReference>
<evidence type="ECO:0000259" key="2">
    <source>
        <dbReference type="Pfam" id="PF04984"/>
    </source>
</evidence>
<dbReference type="Gene3D" id="3.40.50.11790">
    <property type="match status" value="1"/>
</dbReference>
<keyword evidence="5" id="KW-1185">Reference proteome</keyword>
<feature type="domain" description="Tail sheath protein subtilisin-like" evidence="2">
    <location>
        <begin position="85"/>
        <end position="224"/>
    </location>
</feature>